<dbReference type="InterPro" id="IPR046347">
    <property type="entry name" value="bZIP_sf"/>
</dbReference>
<evidence type="ECO:0000256" key="2">
    <source>
        <dbReference type="ARBA" id="ARBA00023015"/>
    </source>
</evidence>
<dbReference type="PROSITE" id="PS50217">
    <property type="entry name" value="BZIP"/>
    <property type="match status" value="1"/>
</dbReference>
<keyword evidence="9" id="KW-1185">Reference proteome</keyword>
<dbReference type="SMART" id="SM00338">
    <property type="entry name" value="BRLZ"/>
    <property type="match status" value="1"/>
</dbReference>
<dbReference type="InterPro" id="IPR004827">
    <property type="entry name" value="bZIP"/>
</dbReference>
<protein>
    <recommendedName>
        <fullName evidence="7">BZIP domain-containing protein</fullName>
    </recommendedName>
</protein>
<dbReference type="Proteomes" id="UP001396334">
    <property type="component" value="Unassembled WGS sequence"/>
</dbReference>
<feature type="region of interest" description="Disordered" evidence="6">
    <location>
        <begin position="1"/>
        <end position="51"/>
    </location>
</feature>
<evidence type="ECO:0000256" key="6">
    <source>
        <dbReference type="SAM" id="MobiDB-lite"/>
    </source>
</evidence>
<keyword evidence="3" id="KW-0238">DNA-binding</keyword>
<dbReference type="PANTHER" id="PTHR45764:SF68">
    <property type="entry name" value="BZIP DOMAIN-CONTAINING PROTEIN"/>
    <property type="match status" value="1"/>
</dbReference>
<evidence type="ECO:0000313" key="8">
    <source>
        <dbReference type="EMBL" id="KAK9039705.1"/>
    </source>
</evidence>
<dbReference type="SUPFAM" id="SSF57959">
    <property type="entry name" value="Leucine zipper domain"/>
    <property type="match status" value="1"/>
</dbReference>
<comment type="subcellular location">
    <subcellularLocation>
        <location evidence="1">Nucleus</location>
    </subcellularLocation>
</comment>
<accession>A0ABR2TQF7</accession>
<evidence type="ECO:0000256" key="3">
    <source>
        <dbReference type="ARBA" id="ARBA00023125"/>
    </source>
</evidence>
<gene>
    <name evidence="8" type="ORF">V6N11_014898</name>
</gene>
<evidence type="ECO:0000313" key="9">
    <source>
        <dbReference type="Proteomes" id="UP001396334"/>
    </source>
</evidence>
<dbReference type="EMBL" id="JBBPBN010000004">
    <property type="protein sequence ID" value="KAK9039705.1"/>
    <property type="molecule type" value="Genomic_DNA"/>
</dbReference>
<dbReference type="Gene3D" id="1.20.5.170">
    <property type="match status" value="1"/>
</dbReference>
<dbReference type="PROSITE" id="PS00036">
    <property type="entry name" value="BZIP_BASIC"/>
    <property type="match status" value="1"/>
</dbReference>
<feature type="compositionally biased region" description="Low complexity" evidence="6">
    <location>
        <begin position="1"/>
        <end position="18"/>
    </location>
</feature>
<comment type="caution">
    <text evidence="8">The sequence shown here is derived from an EMBL/GenBank/DDBJ whole genome shotgun (WGS) entry which is preliminary data.</text>
</comment>
<dbReference type="InterPro" id="IPR045314">
    <property type="entry name" value="bZIP_plant_GBF1"/>
</dbReference>
<evidence type="ECO:0000259" key="7">
    <source>
        <dbReference type="PROSITE" id="PS50217"/>
    </source>
</evidence>
<evidence type="ECO:0000256" key="1">
    <source>
        <dbReference type="ARBA" id="ARBA00004123"/>
    </source>
</evidence>
<evidence type="ECO:0000256" key="4">
    <source>
        <dbReference type="ARBA" id="ARBA00023163"/>
    </source>
</evidence>
<keyword evidence="5" id="KW-0539">Nucleus</keyword>
<proteinExistence type="predicted"/>
<evidence type="ECO:0000256" key="5">
    <source>
        <dbReference type="ARBA" id="ARBA00023242"/>
    </source>
</evidence>
<keyword evidence="2" id="KW-0805">Transcription regulation</keyword>
<organism evidence="8 9">
    <name type="scientific">Hibiscus sabdariffa</name>
    <name type="common">roselle</name>
    <dbReference type="NCBI Taxonomy" id="183260"/>
    <lineage>
        <taxon>Eukaryota</taxon>
        <taxon>Viridiplantae</taxon>
        <taxon>Streptophyta</taxon>
        <taxon>Embryophyta</taxon>
        <taxon>Tracheophyta</taxon>
        <taxon>Spermatophyta</taxon>
        <taxon>Magnoliopsida</taxon>
        <taxon>eudicotyledons</taxon>
        <taxon>Gunneridae</taxon>
        <taxon>Pentapetalae</taxon>
        <taxon>rosids</taxon>
        <taxon>malvids</taxon>
        <taxon>Malvales</taxon>
        <taxon>Malvaceae</taxon>
        <taxon>Malvoideae</taxon>
        <taxon>Hibiscus</taxon>
    </lineage>
</organism>
<feature type="domain" description="BZIP" evidence="7">
    <location>
        <begin position="29"/>
        <end position="76"/>
    </location>
</feature>
<dbReference type="Pfam" id="PF00170">
    <property type="entry name" value="bZIP_1"/>
    <property type="match status" value="1"/>
</dbReference>
<name>A0ABR2TQF7_9ROSI</name>
<keyword evidence="4" id="KW-0804">Transcription</keyword>
<reference evidence="8 9" key="1">
    <citation type="journal article" date="2024" name="G3 (Bethesda)">
        <title>Genome assembly of Hibiscus sabdariffa L. provides insights into metabolisms of medicinal natural products.</title>
        <authorList>
            <person name="Kim T."/>
        </authorList>
    </citation>
    <scope>NUCLEOTIDE SEQUENCE [LARGE SCALE GENOMIC DNA]</scope>
    <source>
        <strain evidence="8">TK-2024</strain>
        <tissue evidence="8">Old leaves</tissue>
    </source>
</reference>
<sequence length="167" mass="18957">MATSRSGSSSSSTALRSSSSDEEFQHILNERKRKRMVSNREAARRSRMRKQKQLDDLMGQVSRLTDESHRILTSINITGQLYLNIEAENSVLRAQITELSTRLQSLNEIVGFINSSNGVFGYDHHDDCEAAHHHLQVDDDSLMNINQWSCFSVNHHPILAPADTIMY</sequence>
<dbReference type="CDD" id="cd14702">
    <property type="entry name" value="bZIP_plant_GBF1"/>
    <property type="match status" value="1"/>
</dbReference>
<dbReference type="PANTHER" id="PTHR45764">
    <property type="entry name" value="BZIP TRANSCRIPTION FACTOR 44"/>
    <property type="match status" value="1"/>
</dbReference>